<dbReference type="GO" id="GO:0005576">
    <property type="term" value="C:extracellular region"/>
    <property type="evidence" value="ECO:0007669"/>
    <property type="project" value="UniProtKB-SubCell"/>
</dbReference>
<keyword evidence="2" id="KW-0964">Secreted</keyword>
<gene>
    <name evidence="4" type="ORF">OXX778_LOCUS15270</name>
</gene>
<dbReference type="InterPro" id="IPR037120">
    <property type="entry name" value="Haem_peroxidase_sf_animal"/>
</dbReference>
<sequence length="90" mass="10479">IYLPLYSNQTCGKTMCFMGGENKKSENMGLSGIQTMFLREHNRIATELANLNPTWSDEILFQETRKILQHITYNEWLPKILGLKNANFRL</sequence>
<dbReference type="EMBL" id="CAJNOC010003331">
    <property type="protein sequence ID" value="CAF0978008.1"/>
    <property type="molecule type" value="Genomic_DNA"/>
</dbReference>
<feature type="non-terminal residue" evidence="4">
    <location>
        <position position="1"/>
    </location>
</feature>
<dbReference type="AlphaFoldDB" id="A0A814F4L4"/>
<dbReference type="PANTHER" id="PTHR11475">
    <property type="entry name" value="OXIDASE/PEROXIDASE"/>
    <property type="match status" value="1"/>
</dbReference>
<accession>A0A814F4L4</accession>
<evidence type="ECO:0000256" key="1">
    <source>
        <dbReference type="ARBA" id="ARBA00004613"/>
    </source>
</evidence>
<evidence type="ECO:0000313" key="5">
    <source>
        <dbReference type="Proteomes" id="UP000663879"/>
    </source>
</evidence>
<dbReference type="InterPro" id="IPR010255">
    <property type="entry name" value="Haem_peroxidase_sf"/>
</dbReference>
<dbReference type="Pfam" id="PF03098">
    <property type="entry name" value="An_peroxidase"/>
    <property type="match status" value="1"/>
</dbReference>
<comment type="caution">
    <text evidence="4">The sequence shown here is derived from an EMBL/GenBank/DDBJ whole genome shotgun (WGS) entry which is preliminary data.</text>
</comment>
<dbReference type="GO" id="GO:0020037">
    <property type="term" value="F:heme binding"/>
    <property type="evidence" value="ECO:0007669"/>
    <property type="project" value="InterPro"/>
</dbReference>
<keyword evidence="5" id="KW-1185">Reference proteome</keyword>
<dbReference type="OrthoDB" id="823504at2759"/>
<dbReference type="GO" id="GO:0006979">
    <property type="term" value="P:response to oxidative stress"/>
    <property type="evidence" value="ECO:0007669"/>
    <property type="project" value="InterPro"/>
</dbReference>
<organism evidence="4 5">
    <name type="scientific">Brachionus calyciflorus</name>
    <dbReference type="NCBI Taxonomy" id="104777"/>
    <lineage>
        <taxon>Eukaryota</taxon>
        <taxon>Metazoa</taxon>
        <taxon>Spiralia</taxon>
        <taxon>Gnathifera</taxon>
        <taxon>Rotifera</taxon>
        <taxon>Eurotatoria</taxon>
        <taxon>Monogononta</taxon>
        <taxon>Pseudotrocha</taxon>
        <taxon>Ploima</taxon>
        <taxon>Brachionidae</taxon>
        <taxon>Brachionus</taxon>
    </lineage>
</organism>
<comment type="subcellular location">
    <subcellularLocation>
        <location evidence="1">Secreted</location>
    </subcellularLocation>
</comment>
<dbReference type="PROSITE" id="PS50292">
    <property type="entry name" value="PEROXIDASE_3"/>
    <property type="match status" value="1"/>
</dbReference>
<evidence type="ECO:0000256" key="3">
    <source>
        <dbReference type="ARBA" id="ARBA00023180"/>
    </source>
</evidence>
<dbReference type="Gene3D" id="1.10.640.10">
    <property type="entry name" value="Haem peroxidase domain superfamily, animal type"/>
    <property type="match status" value="1"/>
</dbReference>
<reference evidence="4" key="1">
    <citation type="submission" date="2021-02" db="EMBL/GenBank/DDBJ databases">
        <authorList>
            <person name="Nowell W R."/>
        </authorList>
    </citation>
    <scope>NUCLEOTIDE SEQUENCE</scope>
    <source>
        <strain evidence="4">Ploen Becks lab</strain>
    </source>
</reference>
<name>A0A814F4L4_9BILA</name>
<dbReference type="PANTHER" id="PTHR11475:SF4">
    <property type="entry name" value="CHORION PEROXIDASE"/>
    <property type="match status" value="1"/>
</dbReference>
<keyword evidence="3" id="KW-0325">Glycoprotein</keyword>
<dbReference type="GO" id="GO:0004601">
    <property type="term" value="F:peroxidase activity"/>
    <property type="evidence" value="ECO:0007669"/>
    <property type="project" value="InterPro"/>
</dbReference>
<dbReference type="SUPFAM" id="SSF48113">
    <property type="entry name" value="Heme-dependent peroxidases"/>
    <property type="match status" value="1"/>
</dbReference>
<proteinExistence type="predicted"/>
<dbReference type="PRINTS" id="PR00457">
    <property type="entry name" value="ANPEROXIDASE"/>
</dbReference>
<dbReference type="InterPro" id="IPR019791">
    <property type="entry name" value="Haem_peroxidase_animal"/>
</dbReference>
<evidence type="ECO:0000313" key="4">
    <source>
        <dbReference type="EMBL" id="CAF0978008.1"/>
    </source>
</evidence>
<protein>
    <submittedName>
        <fullName evidence="4">Uncharacterized protein</fullName>
    </submittedName>
</protein>
<evidence type="ECO:0000256" key="2">
    <source>
        <dbReference type="ARBA" id="ARBA00022525"/>
    </source>
</evidence>
<dbReference type="Proteomes" id="UP000663879">
    <property type="component" value="Unassembled WGS sequence"/>
</dbReference>